<dbReference type="EMBL" id="VAHF01000007">
    <property type="protein sequence ID" value="TXG58480.1"/>
    <property type="molecule type" value="Genomic_DNA"/>
</dbReference>
<evidence type="ECO:0000256" key="2">
    <source>
        <dbReference type="ARBA" id="ARBA00023015"/>
    </source>
</evidence>
<dbReference type="Pfam" id="PF04539">
    <property type="entry name" value="Sigma70_r3"/>
    <property type="match status" value="1"/>
</dbReference>
<dbReference type="GO" id="GO:0016987">
    <property type="term" value="F:sigma factor activity"/>
    <property type="evidence" value="ECO:0007669"/>
    <property type="project" value="UniProtKB-UniRule"/>
</dbReference>
<dbReference type="SUPFAM" id="SSF88946">
    <property type="entry name" value="Sigma2 domain of RNA polymerase sigma factors"/>
    <property type="match status" value="2"/>
</dbReference>
<gene>
    <name evidence="8" type="ORF">EZV62_016309</name>
</gene>
<sequence>MEAGRNLMSSPPSFSTRTHLKNSLYSSSSSSVLMHHEQAAPAVTSVLTSSVAPHFPTSVLLQEQRDEYKPLLHLFKEDKAFQATIDRRQMETGTSVIEEKNSSDVDQLVQDFEHQLLHWPGLWNMLPPIQTGENPSLSLAKQSIINDSKDPMDIEPFDAVNLAKKALSASKEAASLVANMNLEIYAADLDDAFSASSSNFPLGEVKTVRSTRLLERRSKKRRASKSEVMVHETYSYRKADVRKKLNEGFDPNDALRLFLWGPETRQLLTAKEEFELIAQIQDLMKLEKVKSELQSQFGREPTLIEWSEAVGISCRFLQSQIHFGNRSREKLINANLRMVVHVAKQFQGRGLKLQDLLQDVLRALRITGLGKVGLSHYIWVDVVGSDRVGSWLKIRGSCAEGTIEGSMGLMKSVEKFKPQAGCRFATYAYWWIRQMIRKAIFHHSRTIRLPENVYSLLGKVLEAKRLCIQEGNRNPTKEDVARGVGITVGKLEKLLFMTRSPLSMQQPVWSDQDTTFQEITADTEIETPELGVAKQLMRQHVRNLLSILSPKERHIIRLRYGIEDGKLKSLAEIGKIYGLSKERVRQLESRALYRLKQSLGSEAIGGYADLLV</sequence>
<dbReference type="SUPFAM" id="SSF88659">
    <property type="entry name" value="Sigma3 and sigma4 domains of RNA polymerase sigma factors"/>
    <property type="match status" value="2"/>
</dbReference>
<protein>
    <recommendedName>
        <fullName evidence="6">RNA polymerase sigma factor</fullName>
    </recommendedName>
</protein>
<dbReference type="InterPro" id="IPR007624">
    <property type="entry name" value="RNA_pol_sigma70_r3"/>
</dbReference>
<evidence type="ECO:0000313" key="9">
    <source>
        <dbReference type="Proteomes" id="UP000323000"/>
    </source>
</evidence>
<evidence type="ECO:0000313" key="8">
    <source>
        <dbReference type="EMBL" id="TXG58480.1"/>
    </source>
</evidence>
<dbReference type="Pfam" id="PF04545">
    <property type="entry name" value="Sigma70_r4"/>
    <property type="match status" value="1"/>
</dbReference>
<dbReference type="NCBIfam" id="TIGR02937">
    <property type="entry name" value="sigma70-ECF"/>
    <property type="match status" value="1"/>
</dbReference>
<dbReference type="GO" id="GO:0071482">
    <property type="term" value="P:cellular response to light stimulus"/>
    <property type="evidence" value="ECO:0007669"/>
    <property type="project" value="UniProtKB-ARBA"/>
</dbReference>
<feature type="domain" description="RNA polymerase sigma-70" evidence="7">
    <location>
        <begin position="569"/>
        <end position="595"/>
    </location>
</feature>
<dbReference type="Pfam" id="PF04542">
    <property type="entry name" value="Sigma70_r2"/>
    <property type="match status" value="1"/>
</dbReference>
<dbReference type="GO" id="GO:0003677">
    <property type="term" value="F:DNA binding"/>
    <property type="evidence" value="ECO:0007669"/>
    <property type="project" value="UniProtKB-KW"/>
</dbReference>
<accession>A0A5C7HN54</accession>
<dbReference type="InterPro" id="IPR036388">
    <property type="entry name" value="WH-like_DNA-bd_sf"/>
</dbReference>
<evidence type="ECO:0000256" key="3">
    <source>
        <dbReference type="ARBA" id="ARBA00023082"/>
    </source>
</evidence>
<dbReference type="Proteomes" id="UP000323000">
    <property type="component" value="Chromosome 7"/>
</dbReference>
<dbReference type="InterPro" id="IPR050239">
    <property type="entry name" value="Sigma-70_RNA_pol_init_factors"/>
</dbReference>
<keyword evidence="2 6" id="KW-0805">Transcription regulation</keyword>
<dbReference type="CDD" id="cd06171">
    <property type="entry name" value="Sigma70_r4"/>
    <property type="match status" value="1"/>
</dbReference>
<reference evidence="9" key="1">
    <citation type="journal article" date="2019" name="Gigascience">
        <title>De novo genome assembly of the endangered Acer yangbiense, a plant species with extremely small populations endemic to Yunnan Province, China.</title>
        <authorList>
            <person name="Yang J."/>
            <person name="Wariss H.M."/>
            <person name="Tao L."/>
            <person name="Zhang R."/>
            <person name="Yun Q."/>
            <person name="Hollingsworth P."/>
            <person name="Dao Z."/>
            <person name="Luo G."/>
            <person name="Guo H."/>
            <person name="Ma Y."/>
            <person name="Sun W."/>
        </authorList>
    </citation>
    <scope>NUCLEOTIDE SEQUENCE [LARGE SCALE GENOMIC DNA]</scope>
    <source>
        <strain evidence="9">cv. Malutang</strain>
    </source>
</reference>
<comment type="caution">
    <text evidence="8">The sequence shown here is derived from an EMBL/GenBank/DDBJ whole genome shotgun (WGS) entry which is preliminary data.</text>
</comment>
<comment type="subcellular location">
    <subcellularLocation>
        <location evidence="6">Plastid</location>
        <location evidence="6">Chloroplast</location>
    </subcellularLocation>
</comment>
<dbReference type="PROSITE" id="PS00716">
    <property type="entry name" value="SIGMA70_2"/>
    <property type="match status" value="1"/>
</dbReference>
<evidence type="ECO:0000256" key="4">
    <source>
        <dbReference type="ARBA" id="ARBA00023125"/>
    </source>
</evidence>
<dbReference type="GO" id="GO:0009507">
    <property type="term" value="C:chloroplast"/>
    <property type="evidence" value="ECO:0007669"/>
    <property type="project" value="UniProtKB-SubCell"/>
</dbReference>
<dbReference type="Gene3D" id="1.10.10.10">
    <property type="entry name" value="Winged helix-like DNA-binding domain superfamily/Winged helix DNA-binding domain"/>
    <property type="match status" value="2"/>
</dbReference>
<dbReference type="InterPro" id="IPR016262">
    <property type="entry name" value="RNA_pol_sigma_SigB/C/D/F"/>
</dbReference>
<dbReference type="GO" id="GO:0006352">
    <property type="term" value="P:DNA-templated transcription initiation"/>
    <property type="evidence" value="ECO:0007669"/>
    <property type="project" value="UniProtKB-UniRule"/>
</dbReference>
<evidence type="ECO:0000259" key="7">
    <source>
        <dbReference type="PROSITE" id="PS00716"/>
    </source>
</evidence>
<dbReference type="PANTHER" id="PTHR30603:SF45">
    <property type="entry name" value="RNA POLYMERASE SIGMA FACTOR SIGF, CHLOROPLASTIC"/>
    <property type="match status" value="1"/>
</dbReference>
<dbReference type="AlphaFoldDB" id="A0A5C7HN54"/>
<proteinExistence type="inferred from homology"/>
<dbReference type="PRINTS" id="PR00046">
    <property type="entry name" value="SIGMA70FCT"/>
</dbReference>
<evidence type="ECO:0000256" key="6">
    <source>
        <dbReference type="PIRNR" id="PIRNR000767"/>
    </source>
</evidence>
<keyword evidence="6" id="KW-0934">Plastid</keyword>
<name>A0A5C7HN54_9ROSI</name>
<keyword evidence="3 6" id="KW-0731">Sigma factor</keyword>
<dbReference type="OrthoDB" id="206108at2759"/>
<evidence type="ECO:0000256" key="5">
    <source>
        <dbReference type="ARBA" id="ARBA00023163"/>
    </source>
</evidence>
<keyword evidence="6" id="KW-0150">Chloroplast</keyword>
<organism evidence="8 9">
    <name type="scientific">Acer yangbiense</name>
    <dbReference type="NCBI Taxonomy" id="1000413"/>
    <lineage>
        <taxon>Eukaryota</taxon>
        <taxon>Viridiplantae</taxon>
        <taxon>Streptophyta</taxon>
        <taxon>Embryophyta</taxon>
        <taxon>Tracheophyta</taxon>
        <taxon>Spermatophyta</taxon>
        <taxon>Magnoliopsida</taxon>
        <taxon>eudicotyledons</taxon>
        <taxon>Gunneridae</taxon>
        <taxon>Pentapetalae</taxon>
        <taxon>rosids</taxon>
        <taxon>malvids</taxon>
        <taxon>Sapindales</taxon>
        <taxon>Sapindaceae</taxon>
        <taxon>Hippocastanoideae</taxon>
        <taxon>Acereae</taxon>
        <taxon>Acer</taxon>
    </lineage>
</organism>
<keyword evidence="5 6" id="KW-0804">Transcription</keyword>
<dbReference type="InterPro" id="IPR013325">
    <property type="entry name" value="RNA_pol_sigma_r2"/>
</dbReference>
<evidence type="ECO:0000256" key="1">
    <source>
        <dbReference type="ARBA" id="ARBA00007788"/>
    </source>
</evidence>
<dbReference type="InterPro" id="IPR000943">
    <property type="entry name" value="RNA_pol_sigma70"/>
</dbReference>
<comment type="similarity">
    <text evidence="1 6">Belongs to the sigma-70 factor family.</text>
</comment>
<dbReference type="InterPro" id="IPR014284">
    <property type="entry name" value="RNA_pol_sigma-70_dom"/>
</dbReference>
<comment type="function">
    <text evidence="6">Sigma factors are initiation factors that promote the attachment of plastid-encoded RNA polymerase (PEP) to specific initiation sites and are then released.</text>
</comment>
<dbReference type="Gene3D" id="1.20.120.1810">
    <property type="match status" value="1"/>
</dbReference>
<dbReference type="InterPro" id="IPR013324">
    <property type="entry name" value="RNA_pol_sigma_r3/r4-like"/>
</dbReference>
<dbReference type="PANTHER" id="PTHR30603">
    <property type="entry name" value="RNA POLYMERASE SIGMA FACTOR RPO"/>
    <property type="match status" value="1"/>
</dbReference>
<dbReference type="InterPro" id="IPR007627">
    <property type="entry name" value="RNA_pol_sigma70_r2"/>
</dbReference>
<keyword evidence="4 6" id="KW-0238">DNA-binding</keyword>
<keyword evidence="9" id="KW-1185">Reference proteome</keyword>
<dbReference type="PIRSF" id="PIRSF000767">
    <property type="entry name" value="RNA_pol_sigma_SigB/C/D"/>
    <property type="match status" value="1"/>
</dbReference>
<dbReference type="InterPro" id="IPR007630">
    <property type="entry name" value="RNA_pol_sigma70_r4"/>
</dbReference>